<dbReference type="InterPro" id="IPR007630">
    <property type="entry name" value="RNA_pol_sigma70_r4"/>
</dbReference>
<evidence type="ECO:0000256" key="1">
    <source>
        <dbReference type="ARBA" id="ARBA00023015"/>
    </source>
</evidence>
<keyword evidence="9" id="KW-1185">Reference proteome</keyword>
<dbReference type="PANTHER" id="PTHR30385:SF4">
    <property type="entry name" value="RNA POLYMERASE SIGMA-E FACTOR"/>
    <property type="match status" value="1"/>
</dbReference>
<accession>A0A8J3LAL9</accession>
<feature type="domain" description="RNA polymerase sigma-70 region 3" evidence="5">
    <location>
        <begin position="130"/>
        <end position="193"/>
    </location>
</feature>
<reference evidence="8 9" key="1">
    <citation type="submission" date="2021-01" db="EMBL/GenBank/DDBJ databases">
        <title>Whole genome shotgun sequence of Catellatospora coxensis NBRC 107359.</title>
        <authorList>
            <person name="Komaki H."/>
            <person name="Tamura T."/>
        </authorList>
    </citation>
    <scope>NUCLEOTIDE SEQUENCE [LARGE SCALE GENOMIC DNA]</scope>
    <source>
        <strain evidence="8 9">NBRC 107359</strain>
    </source>
</reference>
<sequence>MRTVTVSSPKSAVSAVEVLARFEDALLLLHRLPDGDTGRGRLRDEIICGCAPVARRLAMRFRNRGEDVEDLVQVATIGLIKAVDRFEPERGVPFANYVMPTMLGEIKRYFRDRTWTLHVQRSLQELHLAVCRAIPELSQSLQRTPSAEDIAVHLGVSEQEVLRGMQCAAAYTASSLNAPATGDDGDGELQDLLGENDDTLEALPEREALRQAIDTLPERDQRILRMRFVDNLTQSEIAEQVGVSQMHVSRLLARAFQALREELTATDAG</sequence>
<keyword evidence="1" id="KW-0805">Transcription regulation</keyword>
<dbReference type="Pfam" id="PF04545">
    <property type="entry name" value="Sigma70_r4"/>
    <property type="match status" value="1"/>
</dbReference>
<protein>
    <recommendedName>
        <fullName evidence="10">RNA polymerase sigma-B factor</fullName>
    </recommendedName>
</protein>
<organism evidence="8 9">
    <name type="scientific">Catellatospora coxensis</name>
    <dbReference type="NCBI Taxonomy" id="310354"/>
    <lineage>
        <taxon>Bacteria</taxon>
        <taxon>Bacillati</taxon>
        <taxon>Actinomycetota</taxon>
        <taxon>Actinomycetes</taxon>
        <taxon>Micromonosporales</taxon>
        <taxon>Micromonosporaceae</taxon>
        <taxon>Catellatospora</taxon>
    </lineage>
</organism>
<evidence type="ECO:0000259" key="6">
    <source>
        <dbReference type="Pfam" id="PF04542"/>
    </source>
</evidence>
<dbReference type="InterPro" id="IPR013325">
    <property type="entry name" value="RNA_pol_sigma_r2"/>
</dbReference>
<dbReference type="PANTHER" id="PTHR30385">
    <property type="entry name" value="SIGMA FACTOR F FLAGELLAR"/>
    <property type="match status" value="1"/>
</dbReference>
<dbReference type="Gene3D" id="1.10.10.10">
    <property type="entry name" value="Winged helix-like DNA-binding domain superfamily/Winged helix DNA-binding domain"/>
    <property type="match status" value="2"/>
</dbReference>
<dbReference type="InterPro" id="IPR014322">
    <property type="entry name" value="RNA_pol_sigma-B/F/G"/>
</dbReference>
<keyword evidence="2" id="KW-0731">Sigma factor</keyword>
<dbReference type="Pfam" id="PF04539">
    <property type="entry name" value="Sigma70_r3"/>
    <property type="match status" value="1"/>
</dbReference>
<evidence type="ECO:0000313" key="8">
    <source>
        <dbReference type="EMBL" id="GIG11080.1"/>
    </source>
</evidence>
<keyword evidence="4" id="KW-0804">Transcription</keyword>
<evidence type="ECO:0000256" key="3">
    <source>
        <dbReference type="ARBA" id="ARBA00023125"/>
    </source>
</evidence>
<proteinExistence type="predicted"/>
<dbReference type="PRINTS" id="PR00046">
    <property type="entry name" value="SIGMA70FCT"/>
</dbReference>
<dbReference type="AlphaFoldDB" id="A0A8J3LAL9"/>
<dbReference type="GO" id="GO:0003677">
    <property type="term" value="F:DNA binding"/>
    <property type="evidence" value="ECO:0007669"/>
    <property type="project" value="UniProtKB-KW"/>
</dbReference>
<dbReference type="GO" id="GO:0006352">
    <property type="term" value="P:DNA-templated transcription initiation"/>
    <property type="evidence" value="ECO:0007669"/>
    <property type="project" value="InterPro"/>
</dbReference>
<dbReference type="CDD" id="cd06171">
    <property type="entry name" value="Sigma70_r4"/>
    <property type="match status" value="1"/>
</dbReference>
<dbReference type="Proteomes" id="UP000630887">
    <property type="component" value="Unassembled WGS sequence"/>
</dbReference>
<evidence type="ECO:0000259" key="5">
    <source>
        <dbReference type="Pfam" id="PF04539"/>
    </source>
</evidence>
<dbReference type="InterPro" id="IPR013324">
    <property type="entry name" value="RNA_pol_sigma_r3/r4-like"/>
</dbReference>
<dbReference type="EMBL" id="BONI01000113">
    <property type="protein sequence ID" value="GIG11080.1"/>
    <property type="molecule type" value="Genomic_DNA"/>
</dbReference>
<keyword evidence="3" id="KW-0238">DNA-binding</keyword>
<evidence type="ECO:0000256" key="2">
    <source>
        <dbReference type="ARBA" id="ARBA00023082"/>
    </source>
</evidence>
<evidence type="ECO:0008006" key="10">
    <source>
        <dbReference type="Google" id="ProtNLM"/>
    </source>
</evidence>
<dbReference type="NCBIfam" id="TIGR02980">
    <property type="entry name" value="SigBFG"/>
    <property type="match status" value="1"/>
</dbReference>
<dbReference type="NCBIfam" id="TIGR02937">
    <property type="entry name" value="sigma70-ECF"/>
    <property type="match status" value="1"/>
</dbReference>
<dbReference type="InterPro" id="IPR007627">
    <property type="entry name" value="RNA_pol_sigma70_r2"/>
</dbReference>
<evidence type="ECO:0000259" key="7">
    <source>
        <dbReference type="Pfam" id="PF04545"/>
    </source>
</evidence>
<evidence type="ECO:0000313" key="9">
    <source>
        <dbReference type="Proteomes" id="UP000630887"/>
    </source>
</evidence>
<dbReference type="GO" id="GO:0016987">
    <property type="term" value="F:sigma factor activity"/>
    <property type="evidence" value="ECO:0007669"/>
    <property type="project" value="UniProtKB-KW"/>
</dbReference>
<dbReference type="InterPro" id="IPR007624">
    <property type="entry name" value="RNA_pol_sigma70_r3"/>
</dbReference>
<dbReference type="InterPro" id="IPR014284">
    <property type="entry name" value="RNA_pol_sigma-70_dom"/>
</dbReference>
<dbReference type="SUPFAM" id="SSF88659">
    <property type="entry name" value="Sigma3 and sigma4 domains of RNA polymerase sigma factors"/>
    <property type="match status" value="2"/>
</dbReference>
<dbReference type="Gene3D" id="1.20.120.1810">
    <property type="match status" value="1"/>
</dbReference>
<dbReference type="InterPro" id="IPR036388">
    <property type="entry name" value="WH-like_DNA-bd_sf"/>
</dbReference>
<dbReference type="Pfam" id="PF04542">
    <property type="entry name" value="Sigma70_r2"/>
    <property type="match status" value="1"/>
</dbReference>
<dbReference type="InterPro" id="IPR000943">
    <property type="entry name" value="RNA_pol_sigma70"/>
</dbReference>
<evidence type="ECO:0000256" key="4">
    <source>
        <dbReference type="ARBA" id="ARBA00023163"/>
    </source>
</evidence>
<name>A0A8J3LAL9_9ACTN</name>
<feature type="domain" description="RNA polymerase sigma-70 region 4" evidence="7">
    <location>
        <begin position="212"/>
        <end position="261"/>
    </location>
</feature>
<gene>
    <name evidence="8" type="ORF">Cco03nite_77800</name>
</gene>
<dbReference type="SUPFAM" id="SSF88946">
    <property type="entry name" value="Sigma2 domain of RNA polymerase sigma factors"/>
    <property type="match status" value="1"/>
</dbReference>
<comment type="caution">
    <text evidence="8">The sequence shown here is derived from an EMBL/GenBank/DDBJ whole genome shotgun (WGS) entry which is preliminary data.</text>
</comment>
<feature type="domain" description="RNA polymerase sigma-70 region 2" evidence="6">
    <location>
        <begin position="52"/>
        <end position="116"/>
    </location>
</feature>